<keyword evidence="2" id="KW-0812">Transmembrane</keyword>
<sequence length="142" mass="16311">MKKSRLRLFKITSLTISILGLILIIGTVMLFAYVGFNLFINKVGSEFEKKKLYDQVAKLENEYYGLKNEYESLKVNLVQDENLKKRCIDVELQLVRAKSAIDDVKSALESNKDISEIKDRLENAKSQVQIAKEKINQLKSSH</sequence>
<keyword evidence="2" id="KW-1133">Transmembrane helix</keyword>
<accession>E3GY91</accession>
<gene>
    <name evidence="3" type="ordered locus">Mfer_0473</name>
</gene>
<dbReference type="AlphaFoldDB" id="E3GY91"/>
<evidence type="ECO:0000256" key="1">
    <source>
        <dbReference type="SAM" id="Coils"/>
    </source>
</evidence>
<reference evidence="3 4" key="1">
    <citation type="journal article" date="2010" name="Stand. Genomic Sci.">
        <title>Complete genome sequence of Methanothermus fervidus type strain (V24S).</title>
        <authorList>
            <person name="Anderson I."/>
            <person name="Djao O.D."/>
            <person name="Misra M."/>
            <person name="Chertkov O."/>
            <person name="Nolan M."/>
            <person name="Lucas S."/>
            <person name="Lapidus A."/>
            <person name="Del Rio T.G."/>
            <person name="Tice H."/>
            <person name="Cheng J.F."/>
            <person name="Tapia R."/>
            <person name="Han C."/>
            <person name="Goodwin L."/>
            <person name="Pitluck S."/>
            <person name="Liolios K."/>
            <person name="Ivanova N."/>
            <person name="Mavromatis K."/>
            <person name="Mikhailova N."/>
            <person name="Pati A."/>
            <person name="Brambilla E."/>
            <person name="Chen A."/>
            <person name="Palaniappan K."/>
            <person name="Land M."/>
            <person name="Hauser L."/>
            <person name="Chang Y.J."/>
            <person name="Jeffries C.D."/>
            <person name="Sikorski J."/>
            <person name="Spring S."/>
            <person name="Rohde M."/>
            <person name="Eichinger K."/>
            <person name="Huber H."/>
            <person name="Wirth R."/>
            <person name="Goker M."/>
            <person name="Detter J.C."/>
            <person name="Woyke T."/>
            <person name="Bristow J."/>
            <person name="Eisen J.A."/>
            <person name="Markowitz V."/>
            <person name="Hugenholtz P."/>
            <person name="Klenk H.P."/>
            <person name="Kyrpides N.C."/>
        </authorList>
    </citation>
    <scope>NUCLEOTIDE SEQUENCE [LARGE SCALE GENOMIC DNA]</scope>
    <source>
        <strain evidence="4">ATCC 43054 / DSM 2088 / JCM 10308 / V24 S</strain>
    </source>
</reference>
<keyword evidence="4" id="KW-1185">Reference proteome</keyword>
<evidence type="ECO:0000256" key="2">
    <source>
        <dbReference type="SAM" id="Phobius"/>
    </source>
</evidence>
<feature type="transmembrane region" description="Helical" evidence="2">
    <location>
        <begin position="12"/>
        <end position="36"/>
    </location>
</feature>
<feature type="coiled-coil region" evidence="1">
    <location>
        <begin position="49"/>
        <end position="76"/>
    </location>
</feature>
<evidence type="ECO:0000313" key="4">
    <source>
        <dbReference type="Proteomes" id="UP000002315"/>
    </source>
</evidence>
<dbReference type="Proteomes" id="UP000002315">
    <property type="component" value="Chromosome"/>
</dbReference>
<dbReference type="OrthoDB" id="77730at2157"/>
<evidence type="ECO:0000313" key="3">
    <source>
        <dbReference type="EMBL" id="ADP77273.1"/>
    </source>
</evidence>
<dbReference type="HOGENOM" id="CLU_149767_0_0_2"/>
<dbReference type="STRING" id="523846.Mfer_0473"/>
<dbReference type="KEGG" id="mfv:Mfer_0473"/>
<name>E3GY91_METFV</name>
<feature type="coiled-coil region" evidence="1">
    <location>
        <begin position="107"/>
        <end position="141"/>
    </location>
</feature>
<organism evidence="3 4">
    <name type="scientific">Methanothermus fervidus (strain ATCC 43054 / DSM 2088 / JCM 10308 / V24 S)</name>
    <dbReference type="NCBI Taxonomy" id="523846"/>
    <lineage>
        <taxon>Archaea</taxon>
        <taxon>Methanobacteriati</taxon>
        <taxon>Methanobacteriota</taxon>
        <taxon>Methanomada group</taxon>
        <taxon>Methanobacteria</taxon>
        <taxon>Methanobacteriales</taxon>
        <taxon>Methanothermaceae</taxon>
        <taxon>Methanothermus</taxon>
    </lineage>
</organism>
<keyword evidence="1" id="KW-0175">Coiled coil</keyword>
<protein>
    <submittedName>
        <fullName evidence="3">Uncharacterized protein</fullName>
    </submittedName>
</protein>
<dbReference type="EMBL" id="CP002278">
    <property type="protein sequence ID" value="ADP77273.1"/>
    <property type="molecule type" value="Genomic_DNA"/>
</dbReference>
<keyword evidence="2" id="KW-0472">Membrane</keyword>
<proteinExistence type="predicted"/>